<dbReference type="InterPro" id="IPR011009">
    <property type="entry name" value="Kinase-like_dom_sf"/>
</dbReference>
<dbReference type="PANTHER" id="PTHR44167:SF24">
    <property type="entry name" value="SERINE_THREONINE-PROTEIN KINASE CHK2"/>
    <property type="match status" value="1"/>
</dbReference>
<dbReference type="AlphaFoldDB" id="A0A9P4S3B8"/>
<reference evidence="2" key="1">
    <citation type="journal article" date="2020" name="Stud. Mycol.">
        <title>101 Dothideomycetes genomes: a test case for predicting lifestyles and emergence of pathogens.</title>
        <authorList>
            <person name="Haridas S."/>
            <person name="Albert R."/>
            <person name="Binder M."/>
            <person name="Bloem J."/>
            <person name="Labutti K."/>
            <person name="Salamov A."/>
            <person name="Andreopoulos B."/>
            <person name="Baker S."/>
            <person name="Barry K."/>
            <person name="Bills G."/>
            <person name="Bluhm B."/>
            <person name="Cannon C."/>
            <person name="Castanera R."/>
            <person name="Culley D."/>
            <person name="Daum C."/>
            <person name="Ezra D."/>
            <person name="Gonzalez J."/>
            <person name="Henrissat B."/>
            <person name="Kuo A."/>
            <person name="Liang C."/>
            <person name="Lipzen A."/>
            <person name="Lutzoni F."/>
            <person name="Magnuson J."/>
            <person name="Mondo S."/>
            <person name="Nolan M."/>
            <person name="Ohm R."/>
            <person name="Pangilinan J."/>
            <person name="Park H.-J."/>
            <person name="Ramirez L."/>
            <person name="Alfaro M."/>
            <person name="Sun H."/>
            <person name="Tritt A."/>
            <person name="Yoshinaga Y."/>
            <person name="Zwiers L.-H."/>
            <person name="Turgeon B."/>
            <person name="Goodwin S."/>
            <person name="Spatafora J."/>
            <person name="Crous P."/>
            <person name="Grigoriev I."/>
        </authorList>
    </citation>
    <scope>NUCLEOTIDE SEQUENCE</scope>
    <source>
        <strain evidence="2">CBS 101060</strain>
    </source>
</reference>
<organism evidence="2 3">
    <name type="scientific">Patellaria atrata CBS 101060</name>
    <dbReference type="NCBI Taxonomy" id="1346257"/>
    <lineage>
        <taxon>Eukaryota</taxon>
        <taxon>Fungi</taxon>
        <taxon>Dikarya</taxon>
        <taxon>Ascomycota</taxon>
        <taxon>Pezizomycotina</taxon>
        <taxon>Dothideomycetes</taxon>
        <taxon>Dothideomycetes incertae sedis</taxon>
        <taxon>Patellariales</taxon>
        <taxon>Patellariaceae</taxon>
        <taxon>Patellaria</taxon>
    </lineage>
</organism>
<evidence type="ECO:0000259" key="1">
    <source>
        <dbReference type="PROSITE" id="PS50011"/>
    </source>
</evidence>
<comment type="caution">
    <text evidence="2">The sequence shown here is derived from an EMBL/GenBank/DDBJ whole genome shotgun (WGS) entry which is preliminary data.</text>
</comment>
<dbReference type="PANTHER" id="PTHR44167">
    <property type="entry name" value="OVARIAN-SPECIFIC SERINE/THREONINE-PROTEIN KINASE LOK-RELATED"/>
    <property type="match status" value="1"/>
</dbReference>
<dbReference type="SMART" id="SM00220">
    <property type="entry name" value="S_TKc"/>
    <property type="match status" value="1"/>
</dbReference>
<proteinExistence type="predicted"/>
<sequence>ASEWKVFLQDDDIQPDYLNEQNWSGRGQHAEYEPNEEDQIPLQHEREISVTDKTKIDSVRCRRIRLARKTIPWIPTLAKRKLAIQEVKLLQKLNHAHIIRVVGSYTINRQLSILLYPVADEDLATYIKRTCEFGKLKHFDISSARGAITMVQFFACLANALQYIHSQNVRHRDIKPKNILVKRMLNRIESETPYQDTSLWQNYVYKVYITDFDISRAYKTPDDAETEGPTAYTRIYAAPEVIDHYDKRSFPSDVFSLGCCFAEMLEVLARYSSHPPLKTLQWLQIDPESGRRSYQGNLEAVQKWVGNL</sequence>
<dbReference type="Gene3D" id="1.10.510.10">
    <property type="entry name" value="Transferase(Phosphotransferase) domain 1"/>
    <property type="match status" value="1"/>
</dbReference>
<dbReference type="InterPro" id="IPR000719">
    <property type="entry name" value="Prot_kinase_dom"/>
</dbReference>
<feature type="domain" description="Protein kinase" evidence="1">
    <location>
        <begin position="18"/>
        <end position="308"/>
    </location>
</feature>
<dbReference type="GO" id="GO:0005634">
    <property type="term" value="C:nucleus"/>
    <property type="evidence" value="ECO:0007669"/>
    <property type="project" value="TreeGrafter"/>
</dbReference>
<name>A0A9P4S3B8_9PEZI</name>
<dbReference type="GO" id="GO:0005524">
    <property type="term" value="F:ATP binding"/>
    <property type="evidence" value="ECO:0007669"/>
    <property type="project" value="InterPro"/>
</dbReference>
<gene>
    <name evidence="2" type="ORF">M501DRAFT_922246</name>
</gene>
<keyword evidence="2" id="KW-0808">Transferase</keyword>
<dbReference type="GO" id="GO:0044773">
    <property type="term" value="P:mitotic DNA damage checkpoint signaling"/>
    <property type="evidence" value="ECO:0007669"/>
    <property type="project" value="TreeGrafter"/>
</dbReference>
<accession>A0A9P4S3B8</accession>
<dbReference type="SUPFAM" id="SSF56112">
    <property type="entry name" value="Protein kinase-like (PK-like)"/>
    <property type="match status" value="1"/>
</dbReference>
<dbReference type="GO" id="GO:0004674">
    <property type="term" value="F:protein serine/threonine kinase activity"/>
    <property type="evidence" value="ECO:0007669"/>
    <property type="project" value="TreeGrafter"/>
</dbReference>
<dbReference type="PROSITE" id="PS50011">
    <property type="entry name" value="PROTEIN_KINASE_DOM"/>
    <property type="match status" value="1"/>
</dbReference>
<keyword evidence="2" id="KW-0418">Kinase</keyword>
<dbReference type="OrthoDB" id="5986190at2759"/>
<keyword evidence="3" id="KW-1185">Reference proteome</keyword>
<protein>
    <submittedName>
        <fullName evidence="2">Kinase-like protein</fullName>
    </submittedName>
</protein>
<dbReference type="Pfam" id="PF00069">
    <property type="entry name" value="Pkinase"/>
    <property type="match status" value="1"/>
</dbReference>
<feature type="non-terminal residue" evidence="2">
    <location>
        <position position="1"/>
    </location>
</feature>
<evidence type="ECO:0000313" key="2">
    <source>
        <dbReference type="EMBL" id="KAF2834925.1"/>
    </source>
</evidence>
<dbReference type="Proteomes" id="UP000799429">
    <property type="component" value="Unassembled WGS sequence"/>
</dbReference>
<evidence type="ECO:0000313" key="3">
    <source>
        <dbReference type="Proteomes" id="UP000799429"/>
    </source>
</evidence>
<dbReference type="EMBL" id="MU006113">
    <property type="protein sequence ID" value="KAF2834925.1"/>
    <property type="molecule type" value="Genomic_DNA"/>
</dbReference>
<dbReference type="CDD" id="cd00180">
    <property type="entry name" value="PKc"/>
    <property type="match status" value="1"/>
</dbReference>
<dbReference type="PROSITE" id="PS00108">
    <property type="entry name" value="PROTEIN_KINASE_ST"/>
    <property type="match status" value="1"/>
</dbReference>
<feature type="non-terminal residue" evidence="2">
    <location>
        <position position="308"/>
    </location>
</feature>
<dbReference type="InterPro" id="IPR008271">
    <property type="entry name" value="Ser/Thr_kinase_AS"/>
</dbReference>